<accession>A0ABT6FD76</accession>
<organism evidence="2 3">
    <name type="scientific">Paludisphaera mucosa</name>
    <dbReference type="NCBI Taxonomy" id="3030827"/>
    <lineage>
        <taxon>Bacteria</taxon>
        <taxon>Pseudomonadati</taxon>
        <taxon>Planctomycetota</taxon>
        <taxon>Planctomycetia</taxon>
        <taxon>Isosphaerales</taxon>
        <taxon>Isosphaeraceae</taxon>
        <taxon>Paludisphaera</taxon>
    </lineage>
</organism>
<protein>
    <submittedName>
        <fullName evidence="2">Uncharacterized protein</fullName>
    </submittedName>
</protein>
<dbReference type="EMBL" id="JARRAG010000002">
    <property type="protein sequence ID" value="MDG3005492.1"/>
    <property type="molecule type" value="Genomic_DNA"/>
</dbReference>
<evidence type="ECO:0000313" key="3">
    <source>
        <dbReference type="Proteomes" id="UP001216907"/>
    </source>
</evidence>
<feature type="compositionally biased region" description="Basic residues" evidence="1">
    <location>
        <begin position="1"/>
        <end position="13"/>
    </location>
</feature>
<gene>
    <name evidence="2" type="ORF">PZE19_17030</name>
</gene>
<feature type="region of interest" description="Disordered" evidence="1">
    <location>
        <begin position="1"/>
        <end position="24"/>
    </location>
</feature>
<proteinExistence type="predicted"/>
<sequence>MARPRVVQHRSHRLTCPGSGASSYGTAPVGTEVSYGPQAQSATAVLAGEGRISKRHLARVMRSLFGLPIGPPAACDLERRTADAPAPLHAEALEHVHALPANVDDTG</sequence>
<comment type="caution">
    <text evidence="2">The sequence shown here is derived from an EMBL/GenBank/DDBJ whole genome shotgun (WGS) entry which is preliminary data.</text>
</comment>
<evidence type="ECO:0000256" key="1">
    <source>
        <dbReference type="SAM" id="MobiDB-lite"/>
    </source>
</evidence>
<evidence type="ECO:0000313" key="2">
    <source>
        <dbReference type="EMBL" id="MDG3005492.1"/>
    </source>
</evidence>
<keyword evidence="3" id="KW-1185">Reference proteome</keyword>
<dbReference type="RefSeq" id="WP_277861824.1">
    <property type="nucleotide sequence ID" value="NZ_JARRAG010000002.1"/>
</dbReference>
<dbReference type="Proteomes" id="UP001216907">
    <property type="component" value="Unassembled WGS sequence"/>
</dbReference>
<name>A0ABT6FD76_9BACT</name>
<reference evidence="2 3" key="1">
    <citation type="submission" date="2023-03" db="EMBL/GenBank/DDBJ databases">
        <title>Paludisphaera mucosa sp. nov. a novel planctomycete from northern fen.</title>
        <authorList>
            <person name="Ivanova A."/>
        </authorList>
    </citation>
    <scope>NUCLEOTIDE SEQUENCE [LARGE SCALE GENOMIC DNA]</scope>
    <source>
        <strain evidence="2 3">Pla2</strain>
    </source>
</reference>